<evidence type="ECO:0000313" key="5">
    <source>
        <dbReference type="Proteomes" id="UP000293300"/>
    </source>
</evidence>
<feature type="signal peptide" evidence="2">
    <location>
        <begin position="1"/>
        <end position="20"/>
    </location>
</feature>
<dbReference type="SUPFAM" id="SSF82171">
    <property type="entry name" value="DPP6 N-terminal domain-like"/>
    <property type="match status" value="1"/>
</dbReference>
<dbReference type="Gene3D" id="2.120.10.30">
    <property type="entry name" value="TolB, C-terminal domain"/>
    <property type="match status" value="1"/>
</dbReference>
<feature type="domain" description="Peptidase S9 prolyl oligopeptidase catalytic" evidence="3">
    <location>
        <begin position="645"/>
        <end position="803"/>
    </location>
</feature>
<dbReference type="PANTHER" id="PTHR42776:SF28">
    <property type="entry name" value="GLUTAMYL ENDOPEPTIDASE, CHLOROPLASTIC-RELATED"/>
    <property type="match status" value="1"/>
</dbReference>
<dbReference type="OrthoDB" id="6388416at2"/>
<keyword evidence="2" id="KW-0732">Signal</keyword>
<dbReference type="Pfam" id="PF00326">
    <property type="entry name" value="Peptidase_S9"/>
    <property type="match status" value="1"/>
</dbReference>
<dbReference type="RefSeq" id="WP_131475341.1">
    <property type="nucleotide sequence ID" value="NZ_SJPE01000003.1"/>
</dbReference>
<dbReference type="PANTHER" id="PTHR42776">
    <property type="entry name" value="SERINE PEPTIDASE S9 FAMILY MEMBER"/>
    <property type="match status" value="1"/>
</dbReference>
<evidence type="ECO:0000313" key="4">
    <source>
        <dbReference type="EMBL" id="TBX70380.1"/>
    </source>
</evidence>
<dbReference type="GO" id="GO:0006508">
    <property type="term" value="P:proteolysis"/>
    <property type="evidence" value="ECO:0007669"/>
    <property type="project" value="InterPro"/>
</dbReference>
<dbReference type="InterPro" id="IPR011042">
    <property type="entry name" value="6-blade_b-propeller_TolB-like"/>
</dbReference>
<dbReference type="SUPFAM" id="SSF53474">
    <property type="entry name" value="alpha/beta-Hydrolases"/>
    <property type="match status" value="1"/>
</dbReference>
<comment type="caution">
    <text evidence="4">The sequence shown here is derived from an EMBL/GenBank/DDBJ whole genome shotgun (WGS) entry which is preliminary data.</text>
</comment>
<protein>
    <submittedName>
        <fullName evidence="4">S9 family peptidase</fullName>
    </submittedName>
</protein>
<dbReference type="GO" id="GO:0004252">
    <property type="term" value="F:serine-type endopeptidase activity"/>
    <property type="evidence" value="ECO:0007669"/>
    <property type="project" value="TreeGrafter"/>
</dbReference>
<sequence>MKLRYKLLFLFIGFGFSAIAQENLTYQKPSAEILALADYERTPNVSMDSKKQYVLFTYRNTYKSLDDLNQEEMRLGGLRINPVTNISSSVTYVNNLKIRKIADKTETQISGLPENPRITNITWSPNEKKIAFTHTTNTGVELWVLDVLSATAKKITEANLNANLGNPFNWMKDNETLLVKMLPKNRPALIDLKKELPKGPTVSVSDGSKSQNRTYADLLKNKTDETNYETLVTSELYKVSLNGKSELFKPAAIYAGESFSPDGNYLMVTTIQRPYSYVVPMSRFPQKTVVYDSNGTEIKIVNEVPLNEVMPKGFSSVRKGKRSMNWRADKPSTLTYVVALDEGDQANKVDFRDEIFNWEAPFTGDPKSIVKTKQRFAGITWGNDTVAIAYDDWYDTRNTKTYLINPSNPSQEPKIIFDRNSQDIYADPGNFETKRNEYNRYVLAIENDNLYLMGDGFTKNGQFPFIDEFNLKTLKTKRLYTSTYKDKKEDLLSIEDFKKGDVLVQLQSKTDYPNYYFRNLKSGKLTPITNFKNPFESIKNVYKEVITYKRKDGVDLSGTLYLPANYDRVKKNEKLPLLIWAYPAEFKDKNSAGQSDKNPNEFTFPNYGSFVYWVTKGYAVLDDASFPIIGEGTTEPNDTFLPQLIDDAAAAIDAVDRLGYINRKKVAIGGHSYGAFMTANLLTHSNLFACGIARSGAYNRTLTPFGFQSEQRNYWDVPKVYNEMSPFMNAEKMKTPLLLVHGDADNNPGTFTLQSERYFQALKGLGAPVRLVLLPKESHGYAAKENILHLLWEQDQFLEKYLKN</sequence>
<dbReference type="InterPro" id="IPR029058">
    <property type="entry name" value="AB_hydrolase_fold"/>
</dbReference>
<dbReference type="Proteomes" id="UP000293300">
    <property type="component" value="Unassembled WGS sequence"/>
</dbReference>
<dbReference type="InterPro" id="IPR001375">
    <property type="entry name" value="Peptidase_S9_cat"/>
</dbReference>
<organism evidence="4 5">
    <name type="scientific">Flavobacterium silvisoli</name>
    <dbReference type="NCBI Taxonomy" id="2529433"/>
    <lineage>
        <taxon>Bacteria</taxon>
        <taxon>Pseudomonadati</taxon>
        <taxon>Bacteroidota</taxon>
        <taxon>Flavobacteriia</taxon>
        <taxon>Flavobacteriales</taxon>
        <taxon>Flavobacteriaceae</taxon>
        <taxon>Flavobacterium</taxon>
    </lineage>
</organism>
<dbReference type="EMBL" id="SJPE01000003">
    <property type="protein sequence ID" value="TBX70380.1"/>
    <property type="molecule type" value="Genomic_DNA"/>
</dbReference>
<keyword evidence="1" id="KW-0378">Hydrolase</keyword>
<name>A0A4Q9Z2N0_9FLAO</name>
<reference evidence="4 5" key="1">
    <citation type="submission" date="2019-02" db="EMBL/GenBank/DDBJ databases">
        <title>Flavobacterium sp. RD-2-33 isolated from forest soil.</title>
        <authorList>
            <person name="Chaudhary D.K."/>
        </authorList>
    </citation>
    <scope>NUCLEOTIDE SEQUENCE [LARGE SCALE GENOMIC DNA]</scope>
    <source>
        <strain evidence="4 5">RD-2-33</strain>
    </source>
</reference>
<evidence type="ECO:0000256" key="1">
    <source>
        <dbReference type="ARBA" id="ARBA00022801"/>
    </source>
</evidence>
<gene>
    <name evidence="4" type="ORF">EZL74_04180</name>
</gene>
<keyword evidence="5" id="KW-1185">Reference proteome</keyword>
<feature type="chain" id="PRO_5020388120" evidence="2">
    <location>
        <begin position="21"/>
        <end position="804"/>
    </location>
</feature>
<dbReference type="Gene3D" id="3.40.50.1820">
    <property type="entry name" value="alpha/beta hydrolase"/>
    <property type="match status" value="1"/>
</dbReference>
<evidence type="ECO:0000256" key="2">
    <source>
        <dbReference type="SAM" id="SignalP"/>
    </source>
</evidence>
<accession>A0A4Q9Z2N0</accession>
<dbReference type="AlphaFoldDB" id="A0A4Q9Z2N0"/>
<evidence type="ECO:0000259" key="3">
    <source>
        <dbReference type="Pfam" id="PF00326"/>
    </source>
</evidence>
<proteinExistence type="predicted"/>